<name>A0A380MZL3_9GAMM</name>
<gene>
    <name evidence="1" type="ORF">NCTC10717_01739</name>
</gene>
<evidence type="ECO:0000313" key="2">
    <source>
        <dbReference type="Proteomes" id="UP000254575"/>
    </source>
</evidence>
<keyword evidence="2" id="KW-1185">Reference proteome</keyword>
<dbReference type="AlphaFoldDB" id="A0A380MZL3"/>
<dbReference type="RefSeq" id="WP_115218882.1">
    <property type="nucleotide sequence ID" value="NZ_UHIA01000004.1"/>
</dbReference>
<sequence length="65" mass="7250">MNSFAPTALADYLPLVRDCHVSLELSQSECAAILQAYDYGIAHISPDARALLDKLINQQRDKVYL</sequence>
<dbReference type="Proteomes" id="UP000254575">
    <property type="component" value="Unassembled WGS sequence"/>
</dbReference>
<reference evidence="1 2" key="1">
    <citation type="submission" date="2018-06" db="EMBL/GenBank/DDBJ databases">
        <authorList>
            <consortium name="Pathogen Informatics"/>
            <person name="Doyle S."/>
        </authorList>
    </citation>
    <scope>NUCLEOTIDE SEQUENCE [LARGE SCALE GENOMIC DNA]</scope>
    <source>
        <strain evidence="1 2">NCTC10717</strain>
    </source>
</reference>
<accession>A0A380MZL3</accession>
<proteinExistence type="predicted"/>
<dbReference type="OrthoDB" id="5574012at2"/>
<evidence type="ECO:0000313" key="1">
    <source>
        <dbReference type="EMBL" id="SUO98000.1"/>
    </source>
</evidence>
<dbReference type="EMBL" id="UHIA01000004">
    <property type="protein sequence ID" value="SUO98000.1"/>
    <property type="molecule type" value="Genomic_DNA"/>
</dbReference>
<protein>
    <submittedName>
        <fullName evidence="1">Uncharacterized protein</fullName>
    </submittedName>
</protein>
<organism evidence="1 2">
    <name type="scientific">Suttonella indologenes</name>
    <dbReference type="NCBI Taxonomy" id="13276"/>
    <lineage>
        <taxon>Bacteria</taxon>
        <taxon>Pseudomonadati</taxon>
        <taxon>Pseudomonadota</taxon>
        <taxon>Gammaproteobacteria</taxon>
        <taxon>Cardiobacteriales</taxon>
        <taxon>Cardiobacteriaceae</taxon>
        <taxon>Suttonella</taxon>
    </lineage>
</organism>